<protein>
    <submittedName>
        <fullName evidence="1">Uncharacterized protein</fullName>
    </submittedName>
</protein>
<accession>A0A0E9QB60</accession>
<sequence length="28" mass="3211">MSFTIARAERLACGSFPVLYVRFELAFD</sequence>
<proteinExistence type="predicted"/>
<name>A0A0E9QB60_ANGAN</name>
<dbReference type="AlphaFoldDB" id="A0A0E9QB60"/>
<reference evidence="1" key="1">
    <citation type="submission" date="2014-11" db="EMBL/GenBank/DDBJ databases">
        <authorList>
            <person name="Amaro Gonzalez C."/>
        </authorList>
    </citation>
    <scope>NUCLEOTIDE SEQUENCE</scope>
</reference>
<evidence type="ECO:0000313" key="1">
    <source>
        <dbReference type="EMBL" id="JAH13575.1"/>
    </source>
</evidence>
<reference evidence="1" key="2">
    <citation type="journal article" date="2015" name="Fish Shellfish Immunol.">
        <title>Early steps in the European eel (Anguilla anguilla)-Vibrio vulnificus interaction in the gills: Role of the RtxA13 toxin.</title>
        <authorList>
            <person name="Callol A."/>
            <person name="Pajuelo D."/>
            <person name="Ebbesson L."/>
            <person name="Teles M."/>
            <person name="MacKenzie S."/>
            <person name="Amaro C."/>
        </authorList>
    </citation>
    <scope>NUCLEOTIDE SEQUENCE</scope>
</reference>
<dbReference type="EMBL" id="GBXM01095002">
    <property type="protein sequence ID" value="JAH13575.1"/>
    <property type="molecule type" value="Transcribed_RNA"/>
</dbReference>
<organism evidence="1">
    <name type="scientific">Anguilla anguilla</name>
    <name type="common">European freshwater eel</name>
    <name type="synonym">Muraena anguilla</name>
    <dbReference type="NCBI Taxonomy" id="7936"/>
    <lineage>
        <taxon>Eukaryota</taxon>
        <taxon>Metazoa</taxon>
        <taxon>Chordata</taxon>
        <taxon>Craniata</taxon>
        <taxon>Vertebrata</taxon>
        <taxon>Euteleostomi</taxon>
        <taxon>Actinopterygii</taxon>
        <taxon>Neopterygii</taxon>
        <taxon>Teleostei</taxon>
        <taxon>Anguilliformes</taxon>
        <taxon>Anguillidae</taxon>
        <taxon>Anguilla</taxon>
    </lineage>
</organism>